<dbReference type="PANTHER" id="PTHR45621">
    <property type="entry name" value="OS01G0588500 PROTEIN-RELATED"/>
    <property type="match status" value="1"/>
</dbReference>
<organism evidence="3">
    <name type="scientific">Brassica cretica</name>
    <name type="common">Mustard</name>
    <dbReference type="NCBI Taxonomy" id="69181"/>
    <lineage>
        <taxon>Eukaryota</taxon>
        <taxon>Viridiplantae</taxon>
        <taxon>Streptophyta</taxon>
        <taxon>Embryophyta</taxon>
        <taxon>Tracheophyta</taxon>
        <taxon>Spermatophyta</taxon>
        <taxon>Magnoliopsida</taxon>
        <taxon>eudicotyledons</taxon>
        <taxon>Gunneridae</taxon>
        <taxon>Pentapetalae</taxon>
        <taxon>rosids</taxon>
        <taxon>malvids</taxon>
        <taxon>Brassicales</taxon>
        <taxon>Brassicaceae</taxon>
        <taxon>Brassiceae</taxon>
        <taxon>Brassica</taxon>
    </lineage>
</organism>
<dbReference type="SUPFAM" id="SSF56112">
    <property type="entry name" value="Protein kinase-like (PK-like)"/>
    <property type="match status" value="1"/>
</dbReference>
<evidence type="ECO:0000313" key="3">
    <source>
        <dbReference type="EMBL" id="KAF2585214.1"/>
    </source>
</evidence>
<feature type="region of interest" description="Disordered" evidence="1">
    <location>
        <begin position="163"/>
        <end position="203"/>
    </location>
</feature>
<evidence type="ECO:0000256" key="1">
    <source>
        <dbReference type="SAM" id="MobiDB-lite"/>
    </source>
</evidence>
<dbReference type="PROSITE" id="PS50011">
    <property type="entry name" value="PROTEIN_KINASE_DOM"/>
    <property type="match status" value="1"/>
</dbReference>
<dbReference type="InterPro" id="IPR050823">
    <property type="entry name" value="Plant_Ser_Thr_Prot_Kinase"/>
</dbReference>
<dbReference type="EMBL" id="QGKY02000246">
    <property type="protein sequence ID" value="KAF2585214.1"/>
    <property type="molecule type" value="Genomic_DNA"/>
</dbReference>
<dbReference type="Gene3D" id="1.10.510.10">
    <property type="entry name" value="Transferase(Phosphotransferase) domain 1"/>
    <property type="match status" value="1"/>
</dbReference>
<dbReference type="GO" id="GO:0005524">
    <property type="term" value="F:ATP binding"/>
    <property type="evidence" value="ECO:0007669"/>
    <property type="project" value="InterPro"/>
</dbReference>
<dbReference type="AlphaFoldDB" id="A0A8S9JSU8"/>
<evidence type="ECO:0000259" key="2">
    <source>
        <dbReference type="PROSITE" id="PS50011"/>
    </source>
</evidence>
<gene>
    <name evidence="3" type="ORF">F2Q70_00037557</name>
</gene>
<dbReference type="GO" id="GO:0004672">
    <property type="term" value="F:protein kinase activity"/>
    <property type="evidence" value="ECO:0007669"/>
    <property type="project" value="InterPro"/>
</dbReference>
<protein>
    <recommendedName>
        <fullName evidence="2">Protein kinase domain-containing protein</fullName>
    </recommendedName>
</protein>
<feature type="compositionally biased region" description="Polar residues" evidence="1">
    <location>
        <begin position="164"/>
        <end position="177"/>
    </location>
</feature>
<accession>A0A8S9JSU8</accession>
<reference evidence="3" key="1">
    <citation type="submission" date="2019-12" db="EMBL/GenBank/DDBJ databases">
        <title>Genome sequencing and annotation of Brassica cretica.</title>
        <authorList>
            <person name="Studholme D.J."/>
            <person name="Sarris P.F."/>
        </authorList>
    </citation>
    <scope>NUCLEOTIDE SEQUENCE</scope>
    <source>
        <strain evidence="3">PFS-102/07</strain>
        <tissue evidence="3">Leaf</tissue>
    </source>
</reference>
<dbReference type="InterPro" id="IPR000719">
    <property type="entry name" value="Prot_kinase_dom"/>
</dbReference>
<dbReference type="Gene3D" id="6.10.20.150">
    <property type="match status" value="1"/>
</dbReference>
<feature type="compositionally biased region" description="Basic and acidic residues" evidence="1">
    <location>
        <begin position="178"/>
        <end position="191"/>
    </location>
</feature>
<feature type="domain" description="Protein kinase" evidence="2">
    <location>
        <begin position="1"/>
        <end position="159"/>
    </location>
</feature>
<dbReference type="InterPro" id="IPR011009">
    <property type="entry name" value="Kinase-like_dom_sf"/>
</dbReference>
<comment type="caution">
    <text evidence="3">The sequence shown here is derived from an EMBL/GenBank/DDBJ whole genome shotgun (WGS) entry which is preliminary data.</text>
</comment>
<dbReference type="Pfam" id="PF00069">
    <property type="entry name" value="Pkinase"/>
    <property type="match status" value="1"/>
</dbReference>
<proteinExistence type="predicted"/>
<sequence length="281" mass="30975">MSLLGLRVKELTFEIRLLLASRSNSYSVLVAKALTLFMYLQWRNLGGTMGYAAPEYIKTGRLTSKSDVWGYGVFIYELITGRRPVDRNKPNGEQKLLEWVRPYLSDTKKFKLILDPRLEGKYNLKAVQKLSVVANRCLVRNPKARPKMSEVLEMVTKIVEAPSGSGTSPQLVPSKNLETSRDVGGKKKVLETRNNGGGGGEGVSEIKAAHFEESMKYARRSVSDADIRKYQAFAQTLQQSRGFGSEFRFETNAAGSGATTGVADPFATSAAAAADDDDLYN</sequence>
<name>A0A8S9JSU8_BRACR</name>